<comment type="caution">
    <text evidence="9">The sequence shown here is derived from an EMBL/GenBank/DDBJ whole genome shotgun (WGS) entry which is preliminary data.</text>
</comment>
<organism evidence="9 10">
    <name type="scientific">Candidatus Anaerobiospirillum pullistercoris</name>
    <dbReference type="NCBI Taxonomy" id="2838452"/>
    <lineage>
        <taxon>Bacteria</taxon>
        <taxon>Pseudomonadati</taxon>
        <taxon>Pseudomonadota</taxon>
        <taxon>Gammaproteobacteria</taxon>
        <taxon>Aeromonadales</taxon>
        <taxon>Succinivibrionaceae</taxon>
        <taxon>Anaerobiospirillum</taxon>
    </lineage>
</organism>
<sequence>MLWFKNSFPTALYAQTRLQQAPQIAVKACAYQVLERPSLFHQRILELIASAEHRIMMTLLYLQDDEAGNEIMQALYEAQKRNPQLYIRVYVDFHRAQRGLIGKGPQNTNSQMYLRYGEQSDNPVAIYGVPVKRREIFGVMHMKGFVFDNTVLYSGASINDVYLNYAKRKYRLDRYHEIQSKELADTLCRFTADLFHQNFAVQDFSQGEVKGIKEIKNEVKTLQRSLANSQYSFKGCRRLQDDEVGITPLVGLGKNNNQLNRSILWALASARKNIFLCTPYFNPPKAVLETLEQALQRGVEVSIVVGDKCANDFYISPDEPFSPIGAVPYVYEQNLRDLVVKYQKAISNDQLKIYLWENGQNTYHLKGIFIDRNLAIITGNNLNPRAWALDLENGLFVHDPNHLLQEKFMHEKQYILQYTRRVRTPDDLESFENYPEQVQKLLNKVRRFRASFILKKLL</sequence>
<dbReference type="GO" id="GO:0003882">
    <property type="term" value="F:CDP-diacylglycerol-serine O-phosphatidyltransferase activity"/>
    <property type="evidence" value="ECO:0007669"/>
    <property type="project" value="UniProtKB-EC"/>
</dbReference>
<protein>
    <submittedName>
        <fullName evidence="9">CDP-diacylglycerol--serine O-phosphatidyltransferase</fullName>
        <ecNumber evidence="9">2.7.8.8</ecNumber>
    </submittedName>
</protein>
<dbReference type="Pfam" id="PF13091">
    <property type="entry name" value="PLDc_2"/>
    <property type="match status" value="2"/>
</dbReference>
<dbReference type="InterPro" id="IPR025202">
    <property type="entry name" value="PLD-like_dom"/>
</dbReference>
<dbReference type="EMBL" id="DXEV01000141">
    <property type="protein sequence ID" value="HIX57222.1"/>
    <property type="molecule type" value="Genomic_DNA"/>
</dbReference>
<evidence type="ECO:0000256" key="2">
    <source>
        <dbReference type="ARBA" id="ARBA00022516"/>
    </source>
</evidence>
<keyword evidence="3 9" id="KW-0808">Transferase</keyword>
<evidence type="ECO:0000259" key="8">
    <source>
        <dbReference type="PROSITE" id="PS50035"/>
    </source>
</evidence>
<dbReference type="EC" id="2.7.8.8" evidence="9"/>
<evidence type="ECO:0000313" key="10">
    <source>
        <dbReference type="Proteomes" id="UP000886829"/>
    </source>
</evidence>
<keyword evidence="7" id="KW-1208">Phospholipid metabolism</keyword>
<evidence type="ECO:0000256" key="1">
    <source>
        <dbReference type="ARBA" id="ARBA00010682"/>
    </source>
</evidence>
<reference evidence="9" key="2">
    <citation type="submission" date="2021-04" db="EMBL/GenBank/DDBJ databases">
        <authorList>
            <person name="Gilroy R."/>
        </authorList>
    </citation>
    <scope>NUCLEOTIDE SEQUENCE</scope>
    <source>
        <strain evidence="9">USASDec5-558</strain>
    </source>
</reference>
<comment type="similarity">
    <text evidence="1">Belongs to the CDP-alcohol phosphatidyltransferase class-II family.</text>
</comment>
<dbReference type="SUPFAM" id="SSF56024">
    <property type="entry name" value="Phospholipase D/nuclease"/>
    <property type="match status" value="2"/>
</dbReference>
<dbReference type="PANTHER" id="PTHR12586:SF1">
    <property type="entry name" value="CDP-DIACYLGLYCEROL--GLYCEROL-3-PHOSPHATE 3-PHOSPHATIDYLTRANSFERASE, MITOCHONDRIAL"/>
    <property type="match status" value="1"/>
</dbReference>
<reference evidence="9" key="1">
    <citation type="journal article" date="2021" name="PeerJ">
        <title>Extensive microbial diversity within the chicken gut microbiome revealed by metagenomics and culture.</title>
        <authorList>
            <person name="Gilroy R."/>
            <person name="Ravi A."/>
            <person name="Getino M."/>
            <person name="Pursley I."/>
            <person name="Horton D.L."/>
            <person name="Alikhan N.F."/>
            <person name="Baker D."/>
            <person name="Gharbi K."/>
            <person name="Hall N."/>
            <person name="Watson M."/>
            <person name="Adriaenssens E.M."/>
            <person name="Foster-Nyarko E."/>
            <person name="Jarju S."/>
            <person name="Secka A."/>
            <person name="Antonio M."/>
            <person name="Oren A."/>
            <person name="Chaudhuri R.R."/>
            <person name="La Ragione R."/>
            <person name="Hildebrand F."/>
            <person name="Pallen M.J."/>
        </authorList>
    </citation>
    <scope>NUCLEOTIDE SEQUENCE</scope>
    <source>
        <strain evidence="9">USASDec5-558</strain>
    </source>
</reference>
<dbReference type="PROSITE" id="PS50035">
    <property type="entry name" value="PLD"/>
    <property type="match status" value="1"/>
</dbReference>
<keyword evidence="5" id="KW-0443">Lipid metabolism</keyword>
<name>A0A9D1WE89_9GAMM</name>
<dbReference type="GO" id="GO:0005829">
    <property type="term" value="C:cytosol"/>
    <property type="evidence" value="ECO:0007669"/>
    <property type="project" value="TreeGrafter"/>
</dbReference>
<proteinExistence type="inferred from homology"/>
<keyword evidence="6" id="KW-0594">Phospholipid biosynthesis</keyword>
<keyword evidence="4" id="KW-0677">Repeat</keyword>
<dbReference type="Proteomes" id="UP000886829">
    <property type="component" value="Unassembled WGS sequence"/>
</dbReference>
<accession>A0A9D1WE89</accession>
<dbReference type="InterPro" id="IPR001736">
    <property type="entry name" value="PLipase_D/transphosphatidylase"/>
</dbReference>
<dbReference type="InterPro" id="IPR016270">
    <property type="entry name" value="PGS1"/>
</dbReference>
<gene>
    <name evidence="9" type="primary">pssA</name>
    <name evidence="9" type="ORF">H9850_07105</name>
</gene>
<feature type="domain" description="PLD phosphodiesterase" evidence="8">
    <location>
        <begin position="359"/>
        <end position="386"/>
    </location>
</feature>
<evidence type="ECO:0000256" key="6">
    <source>
        <dbReference type="ARBA" id="ARBA00023209"/>
    </source>
</evidence>
<evidence type="ECO:0000256" key="3">
    <source>
        <dbReference type="ARBA" id="ARBA00022679"/>
    </source>
</evidence>
<evidence type="ECO:0000256" key="5">
    <source>
        <dbReference type="ARBA" id="ARBA00023098"/>
    </source>
</evidence>
<dbReference type="PIRSF" id="PIRSF000850">
    <property type="entry name" value="Phospholipase_D_PSS"/>
    <property type="match status" value="1"/>
</dbReference>
<dbReference type="GO" id="GO:0032049">
    <property type="term" value="P:cardiolipin biosynthetic process"/>
    <property type="evidence" value="ECO:0007669"/>
    <property type="project" value="InterPro"/>
</dbReference>
<dbReference type="AlphaFoldDB" id="A0A9D1WE89"/>
<dbReference type="SMART" id="SM00155">
    <property type="entry name" value="PLDc"/>
    <property type="match status" value="2"/>
</dbReference>
<dbReference type="GO" id="GO:0008444">
    <property type="term" value="F:CDP-diacylglycerol-glycerol-3-phosphate 3-phosphatidyltransferase activity"/>
    <property type="evidence" value="ECO:0007669"/>
    <property type="project" value="InterPro"/>
</dbReference>
<keyword evidence="2" id="KW-0444">Lipid biosynthesis</keyword>
<evidence type="ECO:0000256" key="4">
    <source>
        <dbReference type="ARBA" id="ARBA00022737"/>
    </source>
</evidence>
<dbReference type="PANTHER" id="PTHR12586">
    <property type="entry name" value="CDP-DIACYLGLYCEROL--SERINE O-PHOSPHATIDYLTRANSFERASE"/>
    <property type="match status" value="1"/>
</dbReference>
<dbReference type="Gene3D" id="3.30.870.10">
    <property type="entry name" value="Endonuclease Chain A"/>
    <property type="match status" value="2"/>
</dbReference>
<dbReference type="NCBIfam" id="NF006946">
    <property type="entry name" value="PRK09428.1"/>
    <property type="match status" value="1"/>
</dbReference>
<evidence type="ECO:0000313" key="9">
    <source>
        <dbReference type="EMBL" id="HIX57222.1"/>
    </source>
</evidence>
<evidence type="ECO:0000256" key="7">
    <source>
        <dbReference type="ARBA" id="ARBA00023264"/>
    </source>
</evidence>